<evidence type="ECO:0000313" key="5">
    <source>
        <dbReference type="Proteomes" id="UP000195489"/>
    </source>
</evidence>
<gene>
    <name evidence="1" type="ORF">PCHAJ_000434700</name>
    <name evidence="3" type="ORF">PCHAS_1418000</name>
    <name evidence="2" type="ORF">PCHCB_000439200</name>
</gene>
<dbReference type="GeneID" id="3486333"/>
<dbReference type="EMBL" id="LT608180">
    <property type="protein sequence ID" value="SCM26067.1"/>
    <property type="molecule type" value="Genomic_DNA"/>
</dbReference>
<organism evidence="3 4">
    <name type="scientific">Plasmodium chabaudi chabaudi</name>
    <dbReference type="NCBI Taxonomy" id="31271"/>
    <lineage>
        <taxon>Eukaryota</taxon>
        <taxon>Sar</taxon>
        <taxon>Alveolata</taxon>
        <taxon>Apicomplexa</taxon>
        <taxon>Aconoidasida</taxon>
        <taxon>Haemosporida</taxon>
        <taxon>Plasmodiidae</taxon>
        <taxon>Plasmodium</taxon>
        <taxon>Plasmodium (Vinckeia)</taxon>
    </lineage>
</organism>
<dbReference type="KEGG" id="pcb:PCHAS_1418000"/>
<evidence type="ECO:0000313" key="6">
    <source>
        <dbReference type="Proteomes" id="UP000507163"/>
    </source>
</evidence>
<dbReference type="OrthoDB" id="371247at2759"/>
<dbReference type="VEuPathDB" id="PlasmoDB:PCHAS_1418000"/>
<proteinExistence type="predicted"/>
<reference evidence="3" key="2">
    <citation type="submission" date="2014-05" db="EMBL/GenBank/DDBJ databases">
        <authorList>
            <person name="Aslett M.A."/>
            <person name="De Silva N."/>
        </authorList>
    </citation>
    <scope>NUCLEOTIDE SEQUENCE</scope>
    <source>
        <strain evidence="3">AS</strain>
    </source>
</reference>
<evidence type="ECO:0000313" key="3">
    <source>
        <dbReference type="EMBL" id="VTZ70857.1"/>
    </source>
</evidence>
<protein>
    <submittedName>
        <fullName evidence="3">Uncharacterized protein</fullName>
    </submittedName>
</protein>
<evidence type="ECO:0000313" key="4">
    <source>
        <dbReference type="Proteomes" id="UP000071118"/>
    </source>
</evidence>
<dbReference type="EMBL" id="LK022891">
    <property type="protein sequence ID" value="VTZ70857.1"/>
    <property type="molecule type" value="Genomic_DNA"/>
</dbReference>
<dbReference type="EMBL" id="LT608166">
    <property type="protein sequence ID" value="SCN62825.1"/>
    <property type="molecule type" value="Genomic_DNA"/>
</dbReference>
<accession>A0A077TQR9</accession>
<name>A0A077TQR9_PLACU</name>
<sequence>MVESEYDKESNETNRFEKIYSSDEDVEKDNMISLRDFNISYKNKLEKLNTIKNIDNNKKIIKLVLEDVNLDPKEVMEKVVKLLKNKTSLYTTIDINNQKYKLKYTEVQPDDNILFTENVHNIVNCKYAYIGILKISKYLKNGTFQESSLQSWQNIPMDF</sequence>
<dbReference type="AlphaFoldDB" id="A0A077TQR9"/>
<reference evidence="3" key="3">
    <citation type="submission" date="2019-05" db="EMBL/GenBank/DDBJ databases">
        <authorList>
            <consortium name="Pathogen Informatics"/>
        </authorList>
    </citation>
    <scope>NUCLEOTIDE SEQUENCE</scope>
    <source>
        <strain evidence="1 6">AJ</strain>
        <strain evidence="3">AS</strain>
        <strain evidence="2 5">CB</strain>
    </source>
</reference>
<dbReference type="Proteomes" id="UP000507163">
    <property type="component" value="Chromosome 14"/>
</dbReference>
<reference evidence="3 4" key="1">
    <citation type="journal article" date="2014" name="BMC Biol.">
        <title>A comprehensive evaluation of rodent malaria parasite genomes and gene expression.</title>
        <authorList>
            <person name="Otto T.D."/>
            <person name="Bohme U."/>
            <person name="Jackson A.P."/>
            <person name="Hunt M."/>
            <person name="Franke-Fayard B."/>
            <person name="Hoeijmakers W.A."/>
            <person name="Religa A.A."/>
            <person name="Robertson L."/>
            <person name="Sanders M."/>
            <person name="Ogun S.A."/>
            <person name="Cunningham D."/>
            <person name="Erhart A."/>
            <person name="Billker O."/>
            <person name="Khan S.M."/>
            <person name="Stunnenberg H.G."/>
            <person name="Langhorne J."/>
            <person name="Holder A.A."/>
            <person name="Waters A.P."/>
            <person name="Newbold C.I."/>
            <person name="Pain A."/>
            <person name="Berriman M."/>
            <person name="Janse C.J."/>
        </authorList>
    </citation>
    <scope>NUCLEOTIDE SEQUENCE [LARGE SCALE GENOMIC DNA]</scope>
    <source>
        <strain evidence="3 4">AS</strain>
    </source>
</reference>
<dbReference type="Proteomes" id="UP000071118">
    <property type="component" value="Chromosome 14"/>
</dbReference>
<dbReference type="Proteomes" id="UP000195489">
    <property type="component" value="Chromosome 14"/>
</dbReference>
<evidence type="ECO:0000313" key="2">
    <source>
        <dbReference type="EMBL" id="SCN62825.1"/>
    </source>
</evidence>
<dbReference type="RefSeq" id="XP_733379.2">
    <property type="nucleotide sequence ID" value="XM_728286.2"/>
</dbReference>
<keyword evidence="4" id="KW-1185">Reference proteome</keyword>
<evidence type="ECO:0000313" key="1">
    <source>
        <dbReference type="EMBL" id="SCM26067.1"/>
    </source>
</evidence>